<reference evidence="4 5" key="1">
    <citation type="submission" date="2024-04" db="EMBL/GenBank/DDBJ databases">
        <title>genome sequences of Mucor flavus KT1a and Helicostylum pulchrum KT1b strains isolated from the surface of a dry-aged beef.</title>
        <authorList>
            <person name="Toyotome T."/>
            <person name="Hosono M."/>
            <person name="Torimaru M."/>
            <person name="Fukuda K."/>
            <person name="Mikami N."/>
        </authorList>
    </citation>
    <scope>NUCLEOTIDE SEQUENCE [LARGE SCALE GENOMIC DNA]</scope>
    <source>
        <strain evidence="4 5">KT1a</strain>
    </source>
</reference>
<sequence length="868" mass="99528">MSDQQVCFYSAHVSTELFIGSGKILLNMYEYDAYSEPNNSMDSIPFEIAHCSSSEPDYEPEQLIESSPGNDQDPFQNVSHRGWQTKRFPEYPQDLILRFKSGLCSISKVQILSHHYKIASQIELFIGITKEQAQDSMYIQFTRLGFVSLNNNNRFQDRELKSIKIQADCEYIRFVIKGCHENRLNVHKQVGLLALNILGHTVSLDDNSLVSADQYCHQSISNEIQQRSTIHNTNPDFNLEQWIQVIQNAEEESAQDEDFKEAKIYKELGDRLTGLWRFLINLETDKQQAVESKNYDEADKIKADMIQVRQTAESLLKHSGIQITRDGDILPFDTAVSSSLYNSEDEDDEQDELTENAIPDIQSVNVTSTESKLNQPAAHPEKLLDEAIANWTSFDALCVDDKKEDGSPSLLSARIPIPSTEKKAEPVIAKEIVDPETIPEPLTEDDIESCELSIEQFGEDIVACIMSVKVKCRQNGLNQLSQLIEQKEHQDLEFIQASLLMIGEAVTDSRESIFNQAIQLWKELHEKQLETCNSKILGWIQKFFTRVLMRTSDNNPGIKTTATKSVLELIELYPTVIPLCLKERMIRNMKDAKARIELVLIVTKKVLIPQWKTDANFHRKDIMTFIVSYLKNHPHADVRKSSWDLLMIVSQHQQQDTDFKTICTFLENDTIKLLNQEIKKSEKKKLIKASTSTTVNELRALAVKSNSTKKTTKTQSRTEEKKTTTKKKVAKVAKVIEEEEEEEKTNVCIFCDEEDDTFNEDTIISHYYNDCPVLTNCPMCQIILEVSTLKDHLKTDCERKHLVKKCTHCREYVPVEQWLQHTLKKACTATASNQSRCPFCQRDMSRSTETDWKAHLLTKCTKNPRMPK</sequence>
<dbReference type="Pfam" id="PF21039">
    <property type="entry name" value="CEP104_ZnF"/>
    <property type="match status" value="1"/>
</dbReference>
<feature type="domain" description="Centrosomal protein CEP104 N-terminal" evidence="2">
    <location>
        <begin position="82"/>
        <end position="199"/>
    </location>
</feature>
<dbReference type="PANTHER" id="PTHR13371">
    <property type="entry name" value="GLYCINE-, GLUTAMATE-, THIENYLCYCLOHEXYLPIPERIDINE-BINDING PROTEIN"/>
    <property type="match status" value="1"/>
</dbReference>
<dbReference type="SUPFAM" id="SSF48371">
    <property type="entry name" value="ARM repeat"/>
    <property type="match status" value="1"/>
</dbReference>
<feature type="domain" description="Centrosomal protein CEP104 Zn finger" evidence="3">
    <location>
        <begin position="747"/>
        <end position="857"/>
    </location>
</feature>
<evidence type="ECO:0000313" key="5">
    <source>
        <dbReference type="Proteomes" id="UP001473302"/>
    </source>
</evidence>
<comment type="caution">
    <text evidence="4">The sequence shown here is derived from an EMBL/GenBank/DDBJ whole genome shotgun (WGS) entry which is preliminary data.</text>
</comment>
<dbReference type="InterPro" id="IPR052607">
    <property type="entry name" value="CEP104-like"/>
</dbReference>
<dbReference type="Pfam" id="PF21040">
    <property type="entry name" value="CEP104-like_TOG"/>
    <property type="match status" value="1"/>
</dbReference>
<evidence type="ECO:0000313" key="4">
    <source>
        <dbReference type="EMBL" id="GAA5814084.1"/>
    </source>
</evidence>
<dbReference type="EMBL" id="BAABUK010000019">
    <property type="protein sequence ID" value="GAA5814084.1"/>
    <property type="molecule type" value="Genomic_DNA"/>
</dbReference>
<dbReference type="InterPro" id="IPR008979">
    <property type="entry name" value="Galactose-bd-like_sf"/>
</dbReference>
<evidence type="ECO:0000256" key="1">
    <source>
        <dbReference type="SAM" id="MobiDB-lite"/>
    </source>
</evidence>
<proteinExistence type="predicted"/>
<dbReference type="Gene3D" id="2.60.120.260">
    <property type="entry name" value="Galactose-binding domain-like"/>
    <property type="match status" value="1"/>
</dbReference>
<protein>
    <recommendedName>
        <fullName evidence="6">TOG domain-containing protein</fullName>
    </recommendedName>
</protein>
<keyword evidence="5" id="KW-1185">Reference proteome</keyword>
<dbReference type="Gene3D" id="1.25.10.10">
    <property type="entry name" value="Leucine-rich Repeat Variant"/>
    <property type="match status" value="1"/>
</dbReference>
<dbReference type="Proteomes" id="UP001473302">
    <property type="component" value="Unassembled WGS sequence"/>
</dbReference>
<organism evidence="4 5">
    <name type="scientific">Mucor flavus</name>
    <dbReference type="NCBI Taxonomy" id="439312"/>
    <lineage>
        <taxon>Eukaryota</taxon>
        <taxon>Fungi</taxon>
        <taxon>Fungi incertae sedis</taxon>
        <taxon>Mucoromycota</taxon>
        <taxon>Mucoromycotina</taxon>
        <taxon>Mucoromycetes</taxon>
        <taxon>Mucorales</taxon>
        <taxon>Mucorineae</taxon>
        <taxon>Mucoraceae</taxon>
        <taxon>Mucor</taxon>
    </lineage>
</organism>
<evidence type="ECO:0000259" key="2">
    <source>
        <dbReference type="Pfam" id="PF21038"/>
    </source>
</evidence>
<dbReference type="SUPFAM" id="SSF49785">
    <property type="entry name" value="Galactose-binding domain-like"/>
    <property type="match status" value="1"/>
</dbReference>
<dbReference type="InterPro" id="IPR011989">
    <property type="entry name" value="ARM-like"/>
</dbReference>
<feature type="region of interest" description="Disordered" evidence="1">
    <location>
        <begin position="53"/>
        <end position="72"/>
    </location>
</feature>
<gene>
    <name evidence="4" type="ORF">MFLAVUS_007574</name>
</gene>
<dbReference type="InterPro" id="IPR048739">
    <property type="entry name" value="CEP104_N"/>
</dbReference>
<dbReference type="PANTHER" id="PTHR13371:SF0">
    <property type="entry name" value="CENTROSOMAL PROTEIN OF 104 KDA"/>
    <property type="match status" value="1"/>
</dbReference>
<accession>A0ABP9Z4P4</accession>
<dbReference type="InterPro" id="IPR048738">
    <property type="entry name" value="CEP104_Znf"/>
</dbReference>
<evidence type="ECO:0000259" key="3">
    <source>
        <dbReference type="Pfam" id="PF21039"/>
    </source>
</evidence>
<evidence type="ECO:0008006" key="6">
    <source>
        <dbReference type="Google" id="ProtNLM"/>
    </source>
</evidence>
<dbReference type="InterPro" id="IPR016024">
    <property type="entry name" value="ARM-type_fold"/>
</dbReference>
<name>A0ABP9Z4P4_9FUNG</name>
<dbReference type="Pfam" id="PF21038">
    <property type="entry name" value="CEP104_N"/>
    <property type="match status" value="1"/>
</dbReference>